<protein>
    <submittedName>
        <fullName evidence="2">Interleukin 12A</fullName>
    </submittedName>
</protein>
<dbReference type="Proteomes" id="UP000472271">
    <property type="component" value="Chromosome 17"/>
</dbReference>
<dbReference type="SUPFAM" id="SSF47266">
    <property type="entry name" value="4-helical cytokines"/>
    <property type="match status" value="1"/>
</dbReference>
<name>A0A673B755_9TELE</name>
<dbReference type="Ensembl" id="ENSSORT00005038137.1">
    <property type="protein sequence ID" value="ENSSORP00005037164.1"/>
    <property type="gene ID" value="ENSSORG00005017446.1"/>
</dbReference>
<evidence type="ECO:0000313" key="2">
    <source>
        <dbReference type="Ensembl" id="ENSSORP00005037164.1"/>
    </source>
</evidence>
<dbReference type="AlphaFoldDB" id="A0A673B755"/>
<reference evidence="2" key="3">
    <citation type="submission" date="2025-09" db="UniProtKB">
        <authorList>
            <consortium name="Ensembl"/>
        </authorList>
    </citation>
    <scope>IDENTIFICATION</scope>
</reference>
<dbReference type="InterPro" id="IPR009079">
    <property type="entry name" value="4_helix_cytokine-like_core"/>
</dbReference>
<keyword evidence="3" id="KW-1185">Reference proteome</keyword>
<accession>A0A673B755</accession>
<reference evidence="2" key="1">
    <citation type="submission" date="2019-06" db="EMBL/GenBank/DDBJ databases">
        <authorList>
            <consortium name="Wellcome Sanger Institute Data Sharing"/>
        </authorList>
    </citation>
    <scope>NUCLEOTIDE SEQUENCE [LARGE SCALE GENOMIC DNA]</scope>
</reference>
<sequence length="202" mass="22534">TQHFSDLIFSFPALLLLLCPLWDVSQSLPVTGKGPMTDSCVFYAKTLLSNITDVLTQNQLFTGIDCTKQNVELNMNTNTASVCAPGVNSLHLQFKMYSLECICLYILTCCYELCLTNIGEDLRYYYQFLAAQPDPDSFLGPTVLLNLSPVTNPLFLFLKASADHPSTYDERLSLCKVLKGFHVRTITINRAIGFIHSGEDTN</sequence>
<reference evidence="2" key="2">
    <citation type="submission" date="2025-08" db="UniProtKB">
        <authorList>
            <consortium name="Ensembl"/>
        </authorList>
    </citation>
    <scope>IDENTIFICATION</scope>
</reference>
<evidence type="ECO:0000256" key="1">
    <source>
        <dbReference type="SAM" id="SignalP"/>
    </source>
</evidence>
<dbReference type="InParanoid" id="A0A673B755"/>
<feature type="chain" id="PRO_5025332452" evidence="1">
    <location>
        <begin position="28"/>
        <end position="202"/>
    </location>
</feature>
<organism evidence="2 3">
    <name type="scientific">Sphaeramia orbicularis</name>
    <name type="common">orbiculate cardinalfish</name>
    <dbReference type="NCBI Taxonomy" id="375764"/>
    <lineage>
        <taxon>Eukaryota</taxon>
        <taxon>Metazoa</taxon>
        <taxon>Chordata</taxon>
        <taxon>Craniata</taxon>
        <taxon>Vertebrata</taxon>
        <taxon>Euteleostomi</taxon>
        <taxon>Actinopterygii</taxon>
        <taxon>Neopterygii</taxon>
        <taxon>Teleostei</taxon>
        <taxon>Neoteleostei</taxon>
        <taxon>Acanthomorphata</taxon>
        <taxon>Gobiaria</taxon>
        <taxon>Kurtiformes</taxon>
        <taxon>Apogonoidei</taxon>
        <taxon>Apogonidae</taxon>
        <taxon>Apogoninae</taxon>
        <taxon>Sphaeramia</taxon>
    </lineage>
</organism>
<gene>
    <name evidence="2" type="primary">LOC115437713</name>
</gene>
<evidence type="ECO:0000313" key="3">
    <source>
        <dbReference type="Proteomes" id="UP000472271"/>
    </source>
</evidence>
<proteinExistence type="predicted"/>
<feature type="signal peptide" evidence="1">
    <location>
        <begin position="1"/>
        <end position="27"/>
    </location>
</feature>
<keyword evidence="1" id="KW-0732">Signal</keyword>
<dbReference type="Gene3D" id="1.20.1250.10">
    <property type="match status" value="1"/>
</dbReference>